<dbReference type="InterPro" id="IPR013325">
    <property type="entry name" value="RNA_pol_sigma_r2"/>
</dbReference>
<keyword evidence="2" id="KW-0805">Transcription regulation</keyword>
<reference evidence="8" key="1">
    <citation type="submission" date="2017-01" db="EMBL/GenBank/DDBJ databases">
        <authorList>
            <person name="Varghese N."/>
            <person name="Submissions S."/>
        </authorList>
    </citation>
    <scope>NUCLEOTIDE SEQUENCE [LARGE SCALE GENOMIC DNA]</scope>
    <source>
        <strain evidence="8">DSM 16176</strain>
    </source>
</reference>
<dbReference type="PANTHER" id="PTHR43133:SF51">
    <property type="entry name" value="RNA POLYMERASE SIGMA FACTOR"/>
    <property type="match status" value="1"/>
</dbReference>
<dbReference type="Gene3D" id="1.10.1740.10">
    <property type="match status" value="1"/>
</dbReference>
<dbReference type="GO" id="GO:0003677">
    <property type="term" value="F:DNA binding"/>
    <property type="evidence" value="ECO:0007669"/>
    <property type="project" value="InterPro"/>
</dbReference>
<evidence type="ECO:0000256" key="1">
    <source>
        <dbReference type="ARBA" id="ARBA00010641"/>
    </source>
</evidence>
<feature type="domain" description="RNA polymerase sigma-70 region 2" evidence="5">
    <location>
        <begin position="24"/>
        <end position="90"/>
    </location>
</feature>
<dbReference type="OrthoDB" id="9785675at2"/>
<organism evidence="7 8">
    <name type="scientific">Alicyclobacillus vulcanalis</name>
    <dbReference type="NCBI Taxonomy" id="252246"/>
    <lineage>
        <taxon>Bacteria</taxon>
        <taxon>Bacillati</taxon>
        <taxon>Bacillota</taxon>
        <taxon>Bacilli</taxon>
        <taxon>Bacillales</taxon>
        <taxon>Alicyclobacillaceae</taxon>
        <taxon>Alicyclobacillus</taxon>
    </lineage>
</organism>
<dbReference type="InterPro" id="IPR013249">
    <property type="entry name" value="RNA_pol_sigma70_r4_t2"/>
</dbReference>
<keyword evidence="8" id="KW-1185">Reference proteome</keyword>
<dbReference type="STRING" id="252246.SAMN05421799_10121"/>
<dbReference type="InterPro" id="IPR036388">
    <property type="entry name" value="WH-like_DNA-bd_sf"/>
</dbReference>
<evidence type="ECO:0000256" key="3">
    <source>
        <dbReference type="ARBA" id="ARBA00023082"/>
    </source>
</evidence>
<dbReference type="NCBIfam" id="TIGR02937">
    <property type="entry name" value="sigma70-ECF"/>
    <property type="match status" value="1"/>
</dbReference>
<dbReference type="SUPFAM" id="SSF88659">
    <property type="entry name" value="Sigma3 and sigma4 domains of RNA polymerase sigma factors"/>
    <property type="match status" value="1"/>
</dbReference>
<dbReference type="EMBL" id="FTOO01000001">
    <property type="protein sequence ID" value="SIS49637.1"/>
    <property type="molecule type" value="Genomic_DNA"/>
</dbReference>
<dbReference type="Pfam" id="PF04542">
    <property type="entry name" value="Sigma70_r2"/>
    <property type="match status" value="1"/>
</dbReference>
<keyword evidence="3" id="KW-0731">Sigma factor</keyword>
<comment type="similarity">
    <text evidence="1">Belongs to the sigma-70 factor family. ECF subfamily.</text>
</comment>
<dbReference type="AlphaFoldDB" id="A0A1N7JJY5"/>
<evidence type="ECO:0000313" key="7">
    <source>
        <dbReference type="EMBL" id="SIS49637.1"/>
    </source>
</evidence>
<dbReference type="Pfam" id="PF08281">
    <property type="entry name" value="Sigma70_r4_2"/>
    <property type="match status" value="1"/>
</dbReference>
<dbReference type="RefSeq" id="WP_076344621.1">
    <property type="nucleotide sequence ID" value="NZ_FTOO01000001.1"/>
</dbReference>
<dbReference type="CDD" id="cd06171">
    <property type="entry name" value="Sigma70_r4"/>
    <property type="match status" value="1"/>
</dbReference>
<proteinExistence type="inferred from homology"/>
<evidence type="ECO:0000256" key="4">
    <source>
        <dbReference type="ARBA" id="ARBA00023163"/>
    </source>
</evidence>
<sequence length="177" mass="20064">MEQADLELIRRARHGDPQAIETIVRNYQSFVYRTAYGILQNAADAEDATQEAFIRAFRSLGRLREDRTFPTWLARIAVRISLDMVQAKARRAQDPTEEIHGSVAGGEDAASLRIDLERALAKLSPEHRTVIVLRAFHGLEYDEIAEVLDIPIGTVRSRLHHARMQLRMYLGGERGDS</sequence>
<protein>
    <submittedName>
        <fullName evidence="7">RNA polymerase, sigma subunit, ECF family</fullName>
    </submittedName>
</protein>
<name>A0A1N7JJY5_9BACL</name>
<dbReference type="InterPro" id="IPR014284">
    <property type="entry name" value="RNA_pol_sigma-70_dom"/>
</dbReference>
<evidence type="ECO:0000256" key="2">
    <source>
        <dbReference type="ARBA" id="ARBA00023015"/>
    </source>
</evidence>
<dbReference type="GO" id="GO:0016987">
    <property type="term" value="F:sigma factor activity"/>
    <property type="evidence" value="ECO:0007669"/>
    <property type="project" value="UniProtKB-KW"/>
</dbReference>
<dbReference type="InterPro" id="IPR007627">
    <property type="entry name" value="RNA_pol_sigma70_r2"/>
</dbReference>
<dbReference type="Gene3D" id="1.10.10.10">
    <property type="entry name" value="Winged helix-like DNA-binding domain superfamily/Winged helix DNA-binding domain"/>
    <property type="match status" value="1"/>
</dbReference>
<evidence type="ECO:0000313" key="8">
    <source>
        <dbReference type="Proteomes" id="UP000186156"/>
    </source>
</evidence>
<dbReference type="InterPro" id="IPR039425">
    <property type="entry name" value="RNA_pol_sigma-70-like"/>
</dbReference>
<evidence type="ECO:0000259" key="5">
    <source>
        <dbReference type="Pfam" id="PF04542"/>
    </source>
</evidence>
<evidence type="ECO:0000259" key="6">
    <source>
        <dbReference type="Pfam" id="PF08281"/>
    </source>
</evidence>
<dbReference type="SUPFAM" id="SSF88946">
    <property type="entry name" value="Sigma2 domain of RNA polymerase sigma factors"/>
    <property type="match status" value="1"/>
</dbReference>
<dbReference type="PANTHER" id="PTHR43133">
    <property type="entry name" value="RNA POLYMERASE ECF-TYPE SIGMA FACTO"/>
    <property type="match status" value="1"/>
</dbReference>
<dbReference type="Proteomes" id="UP000186156">
    <property type="component" value="Unassembled WGS sequence"/>
</dbReference>
<dbReference type="GO" id="GO:0006352">
    <property type="term" value="P:DNA-templated transcription initiation"/>
    <property type="evidence" value="ECO:0007669"/>
    <property type="project" value="InterPro"/>
</dbReference>
<gene>
    <name evidence="7" type="ORF">SAMN05421799_10121</name>
</gene>
<accession>A0A1N7JJY5</accession>
<keyword evidence="4" id="KW-0804">Transcription</keyword>
<dbReference type="InterPro" id="IPR013324">
    <property type="entry name" value="RNA_pol_sigma_r3/r4-like"/>
</dbReference>
<feature type="domain" description="RNA polymerase sigma factor 70 region 4 type 2" evidence="6">
    <location>
        <begin position="115"/>
        <end position="166"/>
    </location>
</feature>